<proteinExistence type="inferred from homology"/>
<evidence type="ECO:0000256" key="3">
    <source>
        <dbReference type="ARBA" id="ARBA00023082"/>
    </source>
</evidence>
<sequence length="195" mass="22451">MNEALNDWFAREILVHEASLVRYLTRTWPNRDEIHDLRQETYIRVYEAAQKALPYAAKSFLFTTARHLMADRLRRGRIVSMEAVGDLEVLHVPGNELSPEQRLNARQELMQLARAFSILPPKCREVVWLRRVDELSQKEVASRLSISEKTVESHVMKGTRLLADALFSRKTRSKQTDGNEAIDIEEDSAHGQPAD</sequence>
<evidence type="ECO:0000256" key="2">
    <source>
        <dbReference type="ARBA" id="ARBA00023015"/>
    </source>
</evidence>
<feature type="domain" description="RNA polymerase sigma factor 70 region 4 type 2" evidence="7">
    <location>
        <begin position="110"/>
        <end position="158"/>
    </location>
</feature>
<dbReference type="InterPro" id="IPR013249">
    <property type="entry name" value="RNA_pol_sigma70_r4_t2"/>
</dbReference>
<dbReference type="RefSeq" id="WP_380604733.1">
    <property type="nucleotide sequence ID" value="NZ_JBHSDU010000015.1"/>
</dbReference>
<keyword evidence="4" id="KW-0804">Transcription</keyword>
<keyword evidence="9" id="KW-1185">Reference proteome</keyword>
<dbReference type="Gene3D" id="1.10.10.10">
    <property type="entry name" value="Winged helix-like DNA-binding domain superfamily/Winged helix DNA-binding domain"/>
    <property type="match status" value="1"/>
</dbReference>
<name>A0ABV8T470_9GAMM</name>
<dbReference type="InterPro" id="IPR013324">
    <property type="entry name" value="RNA_pol_sigma_r3/r4-like"/>
</dbReference>
<accession>A0ABV8T470</accession>
<dbReference type="Pfam" id="PF04542">
    <property type="entry name" value="Sigma70_r2"/>
    <property type="match status" value="1"/>
</dbReference>
<dbReference type="Pfam" id="PF08281">
    <property type="entry name" value="Sigma70_r4_2"/>
    <property type="match status" value="1"/>
</dbReference>
<evidence type="ECO:0000256" key="4">
    <source>
        <dbReference type="ARBA" id="ARBA00023163"/>
    </source>
</evidence>
<dbReference type="InterPro" id="IPR007627">
    <property type="entry name" value="RNA_pol_sigma70_r2"/>
</dbReference>
<evidence type="ECO:0000259" key="6">
    <source>
        <dbReference type="Pfam" id="PF04542"/>
    </source>
</evidence>
<feature type="domain" description="RNA polymerase sigma-70 region 2" evidence="6">
    <location>
        <begin position="17"/>
        <end position="76"/>
    </location>
</feature>
<comment type="caution">
    <text evidence="8">The sequence shown here is derived from an EMBL/GenBank/DDBJ whole genome shotgun (WGS) entry which is preliminary data.</text>
</comment>
<reference evidence="9" key="1">
    <citation type="journal article" date="2019" name="Int. J. Syst. Evol. Microbiol.">
        <title>The Global Catalogue of Microorganisms (GCM) 10K type strain sequencing project: providing services to taxonomists for standard genome sequencing and annotation.</title>
        <authorList>
            <consortium name="The Broad Institute Genomics Platform"/>
            <consortium name="The Broad Institute Genome Sequencing Center for Infectious Disease"/>
            <person name="Wu L."/>
            <person name="Ma J."/>
        </authorList>
    </citation>
    <scope>NUCLEOTIDE SEQUENCE [LARGE SCALE GENOMIC DNA]</scope>
    <source>
        <strain evidence="9">CGMCC 1.10759</strain>
    </source>
</reference>
<evidence type="ECO:0000256" key="1">
    <source>
        <dbReference type="ARBA" id="ARBA00010641"/>
    </source>
</evidence>
<evidence type="ECO:0000313" key="8">
    <source>
        <dbReference type="EMBL" id="MFC4313950.1"/>
    </source>
</evidence>
<evidence type="ECO:0000256" key="5">
    <source>
        <dbReference type="SAM" id="MobiDB-lite"/>
    </source>
</evidence>
<keyword evidence="3" id="KW-0731">Sigma factor</keyword>
<gene>
    <name evidence="8" type="ORF">ACFPN2_33055</name>
</gene>
<dbReference type="SUPFAM" id="SSF88659">
    <property type="entry name" value="Sigma3 and sigma4 domains of RNA polymerase sigma factors"/>
    <property type="match status" value="1"/>
</dbReference>
<comment type="similarity">
    <text evidence="1">Belongs to the sigma-70 factor family. ECF subfamily.</text>
</comment>
<evidence type="ECO:0000313" key="9">
    <source>
        <dbReference type="Proteomes" id="UP001595904"/>
    </source>
</evidence>
<dbReference type="InterPro" id="IPR014284">
    <property type="entry name" value="RNA_pol_sigma-70_dom"/>
</dbReference>
<dbReference type="Gene3D" id="1.10.1740.10">
    <property type="match status" value="1"/>
</dbReference>
<dbReference type="SUPFAM" id="SSF88946">
    <property type="entry name" value="Sigma2 domain of RNA polymerase sigma factors"/>
    <property type="match status" value="1"/>
</dbReference>
<dbReference type="InterPro" id="IPR039425">
    <property type="entry name" value="RNA_pol_sigma-70-like"/>
</dbReference>
<dbReference type="NCBIfam" id="TIGR02937">
    <property type="entry name" value="sigma70-ECF"/>
    <property type="match status" value="1"/>
</dbReference>
<dbReference type="EMBL" id="JBHSDU010000015">
    <property type="protein sequence ID" value="MFC4313950.1"/>
    <property type="molecule type" value="Genomic_DNA"/>
</dbReference>
<dbReference type="PANTHER" id="PTHR43133:SF63">
    <property type="entry name" value="RNA POLYMERASE SIGMA FACTOR FECI-RELATED"/>
    <property type="match status" value="1"/>
</dbReference>
<dbReference type="InterPro" id="IPR036388">
    <property type="entry name" value="WH-like_DNA-bd_sf"/>
</dbReference>
<dbReference type="PANTHER" id="PTHR43133">
    <property type="entry name" value="RNA POLYMERASE ECF-TYPE SIGMA FACTO"/>
    <property type="match status" value="1"/>
</dbReference>
<dbReference type="InterPro" id="IPR013325">
    <property type="entry name" value="RNA_pol_sigma_r2"/>
</dbReference>
<dbReference type="CDD" id="cd06171">
    <property type="entry name" value="Sigma70_r4"/>
    <property type="match status" value="1"/>
</dbReference>
<feature type="region of interest" description="Disordered" evidence="5">
    <location>
        <begin position="170"/>
        <end position="195"/>
    </location>
</feature>
<keyword evidence="2" id="KW-0805">Transcription regulation</keyword>
<dbReference type="Proteomes" id="UP001595904">
    <property type="component" value="Unassembled WGS sequence"/>
</dbReference>
<organism evidence="8 9">
    <name type="scientific">Steroidobacter flavus</name>
    <dbReference type="NCBI Taxonomy" id="1842136"/>
    <lineage>
        <taxon>Bacteria</taxon>
        <taxon>Pseudomonadati</taxon>
        <taxon>Pseudomonadota</taxon>
        <taxon>Gammaproteobacteria</taxon>
        <taxon>Steroidobacterales</taxon>
        <taxon>Steroidobacteraceae</taxon>
        <taxon>Steroidobacter</taxon>
    </lineage>
</organism>
<protein>
    <submittedName>
        <fullName evidence="8">RNA polymerase sigma factor</fullName>
    </submittedName>
</protein>
<evidence type="ECO:0000259" key="7">
    <source>
        <dbReference type="Pfam" id="PF08281"/>
    </source>
</evidence>